<proteinExistence type="predicted"/>
<dbReference type="AlphaFoldDB" id="A0AAD1T6B4"/>
<organism evidence="2 3">
    <name type="scientific">Pelobates cultripes</name>
    <name type="common">Western spadefoot toad</name>
    <dbReference type="NCBI Taxonomy" id="61616"/>
    <lineage>
        <taxon>Eukaryota</taxon>
        <taxon>Metazoa</taxon>
        <taxon>Chordata</taxon>
        <taxon>Craniata</taxon>
        <taxon>Vertebrata</taxon>
        <taxon>Euteleostomi</taxon>
        <taxon>Amphibia</taxon>
        <taxon>Batrachia</taxon>
        <taxon>Anura</taxon>
        <taxon>Pelobatoidea</taxon>
        <taxon>Pelobatidae</taxon>
        <taxon>Pelobates</taxon>
    </lineage>
</organism>
<accession>A0AAD1T6B4</accession>
<protein>
    <submittedName>
        <fullName evidence="2">Uncharacterized protein</fullName>
    </submittedName>
</protein>
<evidence type="ECO:0000313" key="2">
    <source>
        <dbReference type="EMBL" id="CAH2319496.1"/>
    </source>
</evidence>
<feature type="region of interest" description="Disordered" evidence="1">
    <location>
        <begin position="46"/>
        <end position="103"/>
    </location>
</feature>
<sequence>MQHSLKATPTSCSPAVQDPSEVERCHKWTPDETQVDRYRCKATLCKTSTSPAPPGHTRPTLSCKKGPPRNHREITFVHRRGRRQRDMEPIETPTLLPTPGGKC</sequence>
<gene>
    <name evidence="2" type="ORF">PECUL_23A048371</name>
</gene>
<reference evidence="2" key="1">
    <citation type="submission" date="2022-03" db="EMBL/GenBank/DDBJ databases">
        <authorList>
            <person name="Alioto T."/>
            <person name="Alioto T."/>
            <person name="Gomez Garrido J."/>
        </authorList>
    </citation>
    <scope>NUCLEOTIDE SEQUENCE</scope>
</reference>
<evidence type="ECO:0000256" key="1">
    <source>
        <dbReference type="SAM" id="MobiDB-lite"/>
    </source>
</evidence>
<evidence type="ECO:0000313" key="3">
    <source>
        <dbReference type="Proteomes" id="UP001295444"/>
    </source>
</evidence>
<feature type="region of interest" description="Disordered" evidence="1">
    <location>
        <begin position="1"/>
        <end position="23"/>
    </location>
</feature>
<feature type="compositionally biased region" description="Polar residues" evidence="1">
    <location>
        <begin position="1"/>
        <end position="14"/>
    </location>
</feature>
<dbReference type="Proteomes" id="UP001295444">
    <property type="component" value="Chromosome 10"/>
</dbReference>
<name>A0AAD1T6B4_PELCU</name>
<dbReference type="EMBL" id="OW240921">
    <property type="protein sequence ID" value="CAH2319496.1"/>
    <property type="molecule type" value="Genomic_DNA"/>
</dbReference>
<feature type="compositionally biased region" description="Low complexity" evidence="1">
    <location>
        <begin position="92"/>
        <end position="103"/>
    </location>
</feature>
<keyword evidence="3" id="KW-1185">Reference proteome</keyword>